<feature type="region of interest" description="Disordered" evidence="1">
    <location>
        <begin position="124"/>
        <end position="176"/>
    </location>
</feature>
<proteinExistence type="predicted"/>
<protein>
    <submittedName>
        <fullName evidence="2">Uncharacterized protein</fullName>
    </submittedName>
</protein>
<feature type="region of interest" description="Disordered" evidence="1">
    <location>
        <begin position="28"/>
        <end position="53"/>
    </location>
</feature>
<name>A0A3N4JIB3_9PEZI</name>
<keyword evidence="3" id="KW-1185">Reference proteome</keyword>
<dbReference type="Proteomes" id="UP000276215">
    <property type="component" value="Unassembled WGS sequence"/>
</dbReference>
<evidence type="ECO:0000256" key="1">
    <source>
        <dbReference type="SAM" id="MobiDB-lite"/>
    </source>
</evidence>
<evidence type="ECO:0000313" key="2">
    <source>
        <dbReference type="EMBL" id="RPA98009.1"/>
    </source>
</evidence>
<reference evidence="2 3" key="1">
    <citation type="journal article" date="2018" name="Nat. Ecol. Evol.">
        <title>Pezizomycetes genomes reveal the molecular basis of ectomycorrhizal truffle lifestyle.</title>
        <authorList>
            <person name="Murat C."/>
            <person name="Payen T."/>
            <person name="Noel B."/>
            <person name="Kuo A."/>
            <person name="Morin E."/>
            <person name="Chen J."/>
            <person name="Kohler A."/>
            <person name="Krizsan K."/>
            <person name="Balestrini R."/>
            <person name="Da Silva C."/>
            <person name="Montanini B."/>
            <person name="Hainaut M."/>
            <person name="Levati E."/>
            <person name="Barry K.W."/>
            <person name="Belfiori B."/>
            <person name="Cichocki N."/>
            <person name="Clum A."/>
            <person name="Dockter R.B."/>
            <person name="Fauchery L."/>
            <person name="Guy J."/>
            <person name="Iotti M."/>
            <person name="Le Tacon F."/>
            <person name="Lindquist E.A."/>
            <person name="Lipzen A."/>
            <person name="Malagnac F."/>
            <person name="Mello A."/>
            <person name="Molinier V."/>
            <person name="Miyauchi S."/>
            <person name="Poulain J."/>
            <person name="Riccioni C."/>
            <person name="Rubini A."/>
            <person name="Sitrit Y."/>
            <person name="Splivallo R."/>
            <person name="Traeger S."/>
            <person name="Wang M."/>
            <person name="Zifcakova L."/>
            <person name="Wipf D."/>
            <person name="Zambonelli A."/>
            <person name="Paolocci F."/>
            <person name="Nowrousian M."/>
            <person name="Ottonello S."/>
            <person name="Baldrian P."/>
            <person name="Spatafora J.W."/>
            <person name="Henrissat B."/>
            <person name="Nagy L.G."/>
            <person name="Aury J.M."/>
            <person name="Wincker P."/>
            <person name="Grigoriev I.V."/>
            <person name="Bonfante P."/>
            <person name="Martin F.M."/>
        </authorList>
    </citation>
    <scope>NUCLEOTIDE SEQUENCE [LARGE SCALE GENOMIC DNA]</scope>
    <source>
        <strain evidence="2 3">120613-1</strain>
    </source>
</reference>
<accession>A0A3N4JIB3</accession>
<evidence type="ECO:0000313" key="3">
    <source>
        <dbReference type="Proteomes" id="UP000276215"/>
    </source>
</evidence>
<dbReference type="AlphaFoldDB" id="A0A3N4JIB3"/>
<gene>
    <name evidence="2" type="ORF">L873DRAFT_1844425</name>
</gene>
<dbReference type="EMBL" id="ML120399">
    <property type="protein sequence ID" value="RPA98009.1"/>
    <property type="molecule type" value="Genomic_DNA"/>
</dbReference>
<organism evidence="2 3">
    <name type="scientific">Choiromyces venosus 120613-1</name>
    <dbReference type="NCBI Taxonomy" id="1336337"/>
    <lineage>
        <taxon>Eukaryota</taxon>
        <taxon>Fungi</taxon>
        <taxon>Dikarya</taxon>
        <taxon>Ascomycota</taxon>
        <taxon>Pezizomycotina</taxon>
        <taxon>Pezizomycetes</taxon>
        <taxon>Pezizales</taxon>
        <taxon>Tuberaceae</taxon>
        <taxon>Choiromyces</taxon>
    </lineage>
</organism>
<feature type="compositionally biased region" description="Basic and acidic residues" evidence="1">
    <location>
        <begin position="128"/>
        <end position="155"/>
    </location>
</feature>
<sequence>MGHFLLQIPHFPHDQDPFPLPPRLQKFPSVPIRDTAPNSSLTRSDDPKRPLTWKVNPQDQTPTVLSQETSTRLGDMKIALTTARDKIEDILNSKWLRDARKSWRRKRIARIEGARKSIPPEDFEDIEQSMRRERTMDDERQREKHNAKREPRIVKSGELGRLFGLGHETSPRNGEK</sequence>